<feature type="compositionally biased region" description="Basic and acidic residues" evidence="1">
    <location>
        <begin position="203"/>
        <end position="225"/>
    </location>
</feature>
<reference evidence="2 3" key="1">
    <citation type="journal article" date="2018" name="Genet. Mol. Biol.">
        <title>The genome sequence of Dyella jiangningensis FCAV SCS01 from a lignocellulose-decomposing microbial consortium metagenome reveals potential for biotechnological applications.</title>
        <authorList>
            <person name="Desiderato J.G."/>
            <person name="Alvarenga D.O."/>
            <person name="Constancio M.T.L."/>
            <person name="Alves L.M.C."/>
            <person name="Varani A.M."/>
        </authorList>
    </citation>
    <scope>NUCLEOTIDE SEQUENCE [LARGE SCALE GENOMIC DNA]</scope>
    <source>
        <strain evidence="2 3">FCAV SCS01</strain>
    </source>
</reference>
<comment type="caution">
    <text evidence="2">The sequence shown here is derived from an EMBL/GenBank/DDBJ whole genome shotgun (WGS) entry which is preliminary data.</text>
</comment>
<feature type="region of interest" description="Disordered" evidence="1">
    <location>
        <begin position="149"/>
        <end position="180"/>
    </location>
</feature>
<organism evidence="2 3">
    <name type="scientific">Dyella jiangningensis</name>
    <dbReference type="NCBI Taxonomy" id="1379159"/>
    <lineage>
        <taxon>Bacteria</taxon>
        <taxon>Pseudomonadati</taxon>
        <taxon>Pseudomonadota</taxon>
        <taxon>Gammaproteobacteria</taxon>
        <taxon>Lysobacterales</taxon>
        <taxon>Rhodanobacteraceae</taxon>
        <taxon>Dyella</taxon>
    </lineage>
</organism>
<name>A0A328P733_9GAMM</name>
<evidence type="ECO:0000313" key="2">
    <source>
        <dbReference type="EMBL" id="RAO78098.1"/>
    </source>
</evidence>
<protein>
    <submittedName>
        <fullName evidence="2">Uncharacterized protein</fullName>
    </submittedName>
</protein>
<gene>
    <name evidence="2" type="ORF">CA260_09810</name>
</gene>
<feature type="region of interest" description="Disordered" evidence="1">
    <location>
        <begin position="194"/>
        <end position="225"/>
    </location>
</feature>
<sequence>MGSEAMLAPRLPSLFEPAQRDVAMPVMETHDTVAAKSANGFASNEARRAPAGEVLLRSVPDSTPPPVQPTTVREELAARHAASVRPALARGETETHRQAVRPTKLSGNADAAHAVVESRVRHEHVHQHVTPAVRDAGDGALLPPRGAVFSAQPMGRDRQGGEAVRQQTRADRHADGMEHEPVVHVSIGRLEVRAGPVPATASRHQDAPRRNAFDDYLRERGKAPS</sequence>
<feature type="compositionally biased region" description="Basic and acidic residues" evidence="1">
    <location>
        <begin position="168"/>
        <end position="180"/>
    </location>
</feature>
<evidence type="ECO:0000256" key="1">
    <source>
        <dbReference type="SAM" id="MobiDB-lite"/>
    </source>
</evidence>
<evidence type="ECO:0000313" key="3">
    <source>
        <dbReference type="Proteomes" id="UP000248926"/>
    </source>
</evidence>
<keyword evidence="3" id="KW-1185">Reference proteome</keyword>
<proteinExistence type="predicted"/>
<dbReference type="AlphaFoldDB" id="A0A328P733"/>
<dbReference type="Proteomes" id="UP000248926">
    <property type="component" value="Unassembled WGS sequence"/>
</dbReference>
<dbReference type="EMBL" id="NFZS01000001">
    <property type="protein sequence ID" value="RAO78098.1"/>
    <property type="molecule type" value="Genomic_DNA"/>
</dbReference>
<accession>A0A328P733</accession>